<evidence type="ECO:0000256" key="6">
    <source>
        <dbReference type="ARBA" id="ARBA00022475"/>
    </source>
</evidence>
<dbReference type="HAMAP" id="MF_01165">
    <property type="entry name" value="ArnT_transfer"/>
    <property type="match status" value="1"/>
</dbReference>
<dbReference type="GO" id="GO:0103015">
    <property type="term" value="F:4-amino-4-deoxy-L-arabinose transferase activity"/>
    <property type="evidence" value="ECO:0007669"/>
    <property type="project" value="UniProtKB-EC"/>
</dbReference>
<feature type="domain" description="ArnT-like N-terminal" evidence="20">
    <location>
        <begin position="55"/>
        <end position="283"/>
    </location>
</feature>
<evidence type="ECO:0000256" key="5">
    <source>
        <dbReference type="ARBA" id="ARBA00015532"/>
    </source>
</evidence>
<protein>
    <recommendedName>
        <fullName evidence="5 19">Undecaprenyl phosphate-alpha-4-amino-4-deoxy-L-arabinose arabinosyl transferase</fullName>
        <ecNumber evidence="4 19">2.4.2.43</ecNumber>
    </recommendedName>
    <alternativeName>
        <fullName evidence="19">4-amino-4-deoxy-L-arabinose lipid A transferase</fullName>
    </alternativeName>
    <alternativeName>
        <fullName evidence="19">Lipid IV(A) 4-amino-4-deoxy-L-arabinosyltransferase</fullName>
    </alternativeName>
    <alternativeName>
        <fullName evidence="19">Undecaprenyl phosphate-alpha-L-Ara4N transferase</fullName>
    </alternativeName>
</protein>
<feature type="transmembrane region" description="Helical" evidence="19">
    <location>
        <begin position="251"/>
        <end position="270"/>
    </location>
</feature>
<keyword evidence="15 19" id="KW-0443">Lipid metabolism</keyword>
<evidence type="ECO:0000313" key="22">
    <source>
        <dbReference type="Proteomes" id="UP000245838"/>
    </source>
</evidence>
<keyword evidence="12 19" id="KW-0812">Transmembrane</keyword>
<evidence type="ECO:0000256" key="7">
    <source>
        <dbReference type="ARBA" id="ARBA00022516"/>
    </source>
</evidence>
<feature type="transmembrane region" description="Helical" evidence="19">
    <location>
        <begin position="159"/>
        <end position="177"/>
    </location>
</feature>
<evidence type="ECO:0000256" key="3">
    <source>
        <dbReference type="ARBA" id="ARBA00010814"/>
    </source>
</evidence>
<dbReference type="Proteomes" id="UP000245838">
    <property type="component" value="Chromosome sggmmb4_Chromosome"/>
</dbReference>
<feature type="transmembrane region" description="Helical" evidence="19">
    <location>
        <begin position="127"/>
        <end position="147"/>
    </location>
</feature>
<proteinExistence type="inferred from homology"/>
<accession>A0A193QFJ3</accession>
<dbReference type="GO" id="GO:0006493">
    <property type="term" value="P:protein O-linked glycosylation"/>
    <property type="evidence" value="ECO:0007669"/>
    <property type="project" value="InterPro"/>
</dbReference>
<feature type="transmembrane region" description="Helical" evidence="19">
    <location>
        <begin position="183"/>
        <end position="199"/>
    </location>
</feature>
<feature type="transmembrane region" description="Helical" evidence="19">
    <location>
        <begin position="48"/>
        <end position="66"/>
    </location>
</feature>
<evidence type="ECO:0000256" key="11">
    <source>
        <dbReference type="ARBA" id="ARBA00022679"/>
    </source>
</evidence>
<evidence type="ECO:0000256" key="14">
    <source>
        <dbReference type="ARBA" id="ARBA00022989"/>
    </source>
</evidence>
<dbReference type="GO" id="GO:0009245">
    <property type="term" value="P:lipid A biosynthetic process"/>
    <property type="evidence" value="ECO:0007669"/>
    <property type="project" value="UniProtKB-UniRule"/>
</dbReference>
<dbReference type="UniPathway" id="UPA00037"/>
<feature type="transmembrane region" description="Helical" evidence="19">
    <location>
        <begin position="399"/>
        <end position="421"/>
    </location>
</feature>
<evidence type="ECO:0000256" key="16">
    <source>
        <dbReference type="ARBA" id="ARBA00023136"/>
    </source>
</evidence>
<keyword evidence="7 19" id="KW-0444">Lipid biosynthesis</keyword>
<evidence type="ECO:0000256" key="13">
    <source>
        <dbReference type="ARBA" id="ARBA00022985"/>
    </source>
</evidence>
<evidence type="ECO:0000256" key="1">
    <source>
        <dbReference type="ARBA" id="ARBA00004429"/>
    </source>
</evidence>
<dbReference type="GO" id="GO:0009103">
    <property type="term" value="P:lipopolysaccharide biosynthetic process"/>
    <property type="evidence" value="ECO:0007669"/>
    <property type="project" value="UniProtKB-KW"/>
</dbReference>
<keyword evidence="14 19" id="KW-1133">Transmembrane helix</keyword>
<evidence type="ECO:0000256" key="17">
    <source>
        <dbReference type="ARBA" id="ARBA00025446"/>
    </source>
</evidence>
<evidence type="ECO:0000256" key="9">
    <source>
        <dbReference type="ARBA" id="ARBA00022556"/>
    </source>
</evidence>
<comment type="function">
    <text evidence="17 19">Catalyzes the transfer of the L-Ara4N moiety of the glycolipid undecaprenyl phosphate-alpha-L-Ara4N to lipid A. The modified arabinose is attached to lipid A and is required for resistance to polymyxin and cationic antimicrobial peptides.</text>
</comment>
<dbReference type="EMBL" id="LN854557">
    <property type="protein sequence ID" value="CRL43941.1"/>
    <property type="molecule type" value="Genomic_DNA"/>
</dbReference>
<dbReference type="GO" id="GO:0010041">
    <property type="term" value="P:response to iron(III) ion"/>
    <property type="evidence" value="ECO:0007669"/>
    <property type="project" value="TreeGrafter"/>
</dbReference>
<dbReference type="PANTHER" id="PTHR33908">
    <property type="entry name" value="MANNOSYLTRANSFERASE YKCB-RELATED"/>
    <property type="match status" value="1"/>
</dbReference>
<comment type="catalytic activity">
    <reaction evidence="18 19">
        <text>4-amino-4-deoxy-alpha-L-arabinopyranosyl di-trans,octa-cis-undecaprenyl phosphate + lipid IVA = lipid IIA + di-trans,octa-cis-undecaprenyl phosphate.</text>
        <dbReference type="EC" id="2.4.2.43"/>
    </reaction>
</comment>
<dbReference type="Pfam" id="PF02366">
    <property type="entry name" value="PMT"/>
    <property type="match status" value="1"/>
</dbReference>
<evidence type="ECO:0000259" key="20">
    <source>
        <dbReference type="Pfam" id="PF02366"/>
    </source>
</evidence>
<evidence type="ECO:0000256" key="4">
    <source>
        <dbReference type="ARBA" id="ARBA00012056"/>
    </source>
</evidence>
<feature type="transmembrane region" description="Helical" evidence="19">
    <location>
        <begin position="361"/>
        <end position="378"/>
    </location>
</feature>
<reference evidence="21 22" key="1">
    <citation type="submission" date="2015-05" db="EMBL/GenBank/DDBJ databases">
        <authorList>
            <person name="Goodhead I."/>
        </authorList>
    </citation>
    <scope>NUCLEOTIDE SEQUENCE [LARGE SCALE GENOMIC DNA]</scope>
    <source>
        <strain evidence="22">morsitans</strain>
    </source>
</reference>
<organism evidence="21 22">
    <name type="scientific">Sodalis glossinidius (strain morsitans)</name>
    <dbReference type="NCBI Taxonomy" id="343509"/>
    <lineage>
        <taxon>Bacteria</taxon>
        <taxon>Pseudomonadati</taxon>
        <taxon>Pseudomonadota</taxon>
        <taxon>Gammaproteobacteria</taxon>
        <taxon>Enterobacterales</taxon>
        <taxon>Bruguierivoracaceae</taxon>
        <taxon>Sodalis</taxon>
    </lineage>
</organism>
<evidence type="ECO:0000256" key="19">
    <source>
        <dbReference type="HAMAP-Rule" id="MF_01165"/>
    </source>
</evidence>
<comment type="pathway">
    <text evidence="2 19">Lipopolysaccharide metabolism; 4-amino-4-deoxy-beta-L-arabinose-lipid A biosynthesis.</text>
</comment>
<evidence type="ECO:0000256" key="12">
    <source>
        <dbReference type="ARBA" id="ARBA00022692"/>
    </source>
</evidence>
<dbReference type="PANTHER" id="PTHR33908:SF3">
    <property type="entry name" value="UNDECAPRENYL PHOSPHATE-ALPHA-4-AMINO-4-DEOXY-L-ARABINOSE ARABINOSYL TRANSFERASE"/>
    <property type="match status" value="1"/>
</dbReference>
<evidence type="ECO:0000256" key="15">
    <source>
        <dbReference type="ARBA" id="ARBA00023098"/>
    </source>
</evidence>
<keyword evidence="10 19" id="KW-0328">Glycosyltransferase</keyword>
<name>A0A193QFJ3_SODGM</name>
<keyword evidence="9 19" id="KW-0441">Lipid A biosynthesis</keyword>
<evidence type="ECO:0000256" key="10">
    <source>
        <dbReference type="ARBA" id="ARBA00022676"/>
    </source>
</evidence>
<dbReference type="EC" id="2.4.2.43" evidence="4 19"/>
<feature type="transmembrane region" description="Helical" evidence="19">
    <location>
        <begin position="427"/>
        <end position="446"/>
    </location>
</feature>
<sequence>MSRECKAGGARSDVVWRRGKPGVCAKGAVPLVVHFSHRGNRPESVERGAGLWLGLLAVFFVLTYLVPLEGRLLWQPDETRYAEISREMLASGDWMVPHLLGLRYFEKPLAGYWMNNIGQWLFGSTNFAVRFASVFSTGLSALLVFTVSWTVGRQLRQSLLAALIFLSLLLVFGVGTYSVLDPMIALWLNAAMAAHVFALRADRRTTRGVAWLLLGLACGLGFMTKGFLALVVPAIAVLPVALYYRQLKATLGYGALAALLAVLVNLPWALALSRLEPDFWHYFFWVEHIQRFAAENAQHRAPFWFYLPVLALGSLPWLGLLPGAMAAGWRARRVQPERFLLLCWVVMPLLFFSVAKGKLLTYILPCMAPLALLLAAYGRECADKLRSKVFDANAGINTAFALCAIVALLLAGSGLLPWARIYSVGEWPRIVIGTLVFAGWLCFAAVSRRSQGDRWALAAFCPLLLSLLVGQIIPQRIIDGNQPQEFIRRYETTLNKSRYVLSNHVGVATALAWELERNDVLMYDDKGELAYGLEYADVQGRHLSRDDFPHWLAKERLKGDVALLLLLDRRQDLPPGLPKADKVHRNHRIALLHYQQLPCCEQ</sequence>
<feature type="transmembrane region" description="Helical" evidence="19">
    <location>
        <begin position="206"/>
        <end position="222"/>
    </location>
</feature>
<feature type="transmembrane region" description="Helical" evidence="19">
    <location>
        <begin position="228"/>
        <end position="244"/>
    </location>
</feature>
<keyword evidence="11 19" id="KW-0808">Transferase</keyword>
<keyword evidence="16 19" id="KW-0472">Membrane</keyword>
<evidence type="ECO:0000313" key="21">
    <source>
        <dbReference type="EMBL" id="CRL43941.1"/>
    </source>
</evidence>
<dbReference type="InterPro" id="IPR003342">
    <property type="entry name" value="ArnT-like_N"/>
</dbReference>
<evidence type="ECO:0000256" key="8">
    <source>
        <dbReference type="ARBA" id="ARBA00022519"/>
    </source>
</evidence>
<keyword evidence="8 19" id="KW-0997">Cell inner membrane</keyword>
<feature type="transmembrane region" description="Helical" evidence="19">
    <location>
        <begin position="339"/>
        <end position="355"/>
    </location>
</feature>
<dbReference type="InterPro" id="IPR050297">
    <property type="entry name" value="LipidA_mod_glycosyltrf_83"/>
</dbReference>
<dbReference type="NCBIfam" id="NF009784">
    <property type="entry name" value="PRK13279.1"/>
    <property type="match status" value="1"/>
</dbReference>
<keyword evidence="6 19" id="KW-1003">Cell membrane</keyword>
<feature type="transmembrane region" description="Helical" evidence="19">
    <location>
        <begin position="303"/>
        <end position="327"/>
    </location>
</feature>
<comment type="similarity">
    <text evidence="3 19">Belongs to the glycosyltransferase 83 family.</text>
</comment>
<comment type="subcellular location">
    <subcellularLocation>
        <location evidence="1 19">Cell inner membrane</location>
        <topology evidence="1 19">Multi-pass membrane protein</topology>
    </subcellularLocation>
</comment>
<keyword evidence="13 19" id="KW-0448">Lipopolysaccharide biosynthesis</keyword>
<dbReference type="GO" id="GO:0005886">
    <property type="term" value="C:plasma membrane"/>
    <property type="evidence" value="ECO:0007669"/>
    <property type="project" value="UniProtKB-SubCell"/>
</dbReference>
<dbReference type="InterPro" id="IPR022839">
    <property type="entry name" value="ArnT"/>
</dbReference>
<feature type="transmembrane region" description="Helical" evidence="19">
    <location>
        <begin position="455"/>
        <end position="473"/>
    </location>
</feature>
<evidence type="ECO:0000256" key="2">
    <source>
        <dbReference type="ARBA" id="ARBA00005200"/>
    </source>
</evidence>
<dbReference type="GO" id="GO:0000030">
    <property type="term" value="F:mannosyltransferase activity"/>
    <property type="evidence" value="ECO:0007669"/>
    <property type="project" value="InterPro"/>
</dbReference>
<dbReference type="AlphaFoldDB" id="A0A193QFJ3"/>
<evidence type="ECO:0000256" key="18">
    <source>
        <dbReference type="ARBA" id="ARBA00034054"/>
    </source>
</evidence>
<gene>
    <name evidence="21" type="primary">arnT_1</name>
    <name evidence="19" type="synonym">arnT</name>
    <name evidence="21" type="ORF">SGGMMB4_00707</name>
</gene>